<dbReference type="KEGG" id="oki:116354959"/>
<dbReference type="Gene3D" id="2.40.128.30">
    <property type="entry name" value="Avidin-like"/>
    <property type="match status" value="1"/>
</dbReference>
<accession>A0A8C7CYN7</accession>
<dbReference type="InterPro" id="IPR005468">
    <property type="entry name" value="Avidin/str"/>
</dbReference>
<evidence type="ECO:0000313" key="9">
    <source>
        <dbReference type="Proteomes" id="UP000694557"/>
    </source>
</evidence>
<reference evidence="8" key="1">
    <citation type="submission" date="2025-05" db="UniProtKB">
        <authorList>
            <consortium name="Ensembl"/>
        </authorList>
    </citation>
    <scope>IDENTIFICATION</scope>
</reference>
<keyword evidence="7" id="KW-0092">Biotin</keyword>
<dbReference type="PROSITE" id="PS51326">
    <property type="entry name" value="AVIDIN_2"/>
    <property type="match status" value="1"/>
</dbReference>
<dbReference type="Pfam" id="PF01382">
    <property type="entry name" value="Avidin"/>
    <property type="match status" value="1"/>
</dbReference>
<keyword evidence="3" id="KW-0964">Secreted</keyword>
<evidence type="ECO:0000256" key="1">
    <source>
        <dbReference type="ARBA" id="ARBA00004613"/>
    </source>
</evidence>
<keyword evidence="4" id="KW-0732">Signal</keyword>
<comment type="similarity">
    <text evidence="2">Belongs to the avidin/streptavidin family.</text>
</comment>
<evidence type="ECO:0000256" key="2">
    <source>
        <dbReference type="ARBA" id="ARBA00006297"/>
    </source>
</evidence>
<dbReference type="Proteomes" id="UP000694557">
    <property type="component" value="Unassembled WGS sequence"/>
</dbReference>
<evidence type="ECO:0000256" key="3">
    <source>
        <dbReference type="ARBA" id="ARBA00022525"/>
    </source>
</evidence>
<keyword evidence="6" id="KW-0325">Glycoprotein</keyword>
<dbReference type="InterPro" id="IPR036896">
    <property type="entry name" value="Avidin-like_sf"/>
</dbReference>
<dbReference type="Ensembl" id="ENSOKIT00005014438.1">
    <property type="protein sequence ID" value="ENSOKIP00005013543.1"/>
    <property type="gene ID" value="ENSOKIG00005006109.1"/>
</dbReference>
<dbReference type="AlphaFoldDB" id="A0A8C7CYN7"/>
<dbReference type="Ensembl" id="ENSOKIT00005014443.1">
    <property type="protein sequence ID" value="ENSOKIP00005013548.1"/>
    <property type="gene ID" value="ENSOKIG00005006109.1"/>
</dbReference>
<evidence type="ECO:0000256" key="7">
    <source>
        <dbReference type="ARBA" id="ARBA00023267"/>
    </source>
</evidence>
<dbReference type="GeneTree" id="ENSGT01010000224531"/>
<evidence type="ECO:0000256" key="4">
    <source>
        <dbReference type="ARBA" id="ARBA00022729"/>
    </source>
</evidence>
<gene>
    <name evidence="8" type="primary">LOC116355080</name>
</gene>
<keyword evidence="9" id="KW-1185">Reference proteome</keyword>
<dbReference type="InterPro" id="IPR005469">
    <property type="entry name" value="Avidin"/>
</dbReference>
<evidence type="ECO:0000256" key="6">
    <source>
        <dbReference type="ARBA" id="ARBA00023180"/>
    </source>
</evidence>
<dbReference type="InterPro" id="IPR051764">
    <property type="entry name" value="Avidin/Streptavidin-rel"/>
</dbReference>
<name>A0A8C7CYN7_ONCKI</name>
<dbReference type="PANTHER" id="PTHR34399">
    <property type="entry name" value="AVIDIN-RELATED"/>
    <property type="match status" value="1"/>
</dbReference>
<dbReference type="SUPFAM" id="SSF50876">
    <property type="entry name" value="Avidin/streptavidin"/>
    <property type="match status" value="1"/>
</dbReference>
<evidence type="ECO:0000256" key="5">
    <source>
        <dbReference type="ARBA" id="ARBA00023157"/>
    </source>
</evidence>
<organism evidence="8 9">
    <name type="scientific">Oncorhynchus kisutch</name>
    <name type="common">Coho salmon</name>
    <name type="synonym">Salmo kisutch</name>
    <dbReference type="NCBI Taxonomy" id="8019"/>
    <lineage>
        <taxon>Eukaryota</taxon>
        <taxon>Metazoa</taxon>
        <taxon>Chordata</taxon>
        <taxon>Craniata</taxon>
        <taxon>Vertebrata</taxon>
        <taxon>Euteleostomi</taxon>
        <taxon>Actinopterygii</taxon>
        <taxon>Neopterygii</taxon>
        <taxon>Teleostei</taxon>
        <taxon>Protacanthopterygii</taxon>
        <taxon>Salmoniformes</taxon>
        <taxon>Salmonidae</taxon>
        <taxon>Salmoninae</taxon>
        <taxon>Oncorhynchus</taxon>
    </lineage>
</organism>
<dbReference type="GO" id="GO:0009374">
    <property type="term" value="F:biotin binding"/>
    <property type="evidence" value="ECO:0007669"/>
    <property type="project" value="InterPro"/>
</dbReference>
<dbReference type="PRINTS" id="PR00709">
    <property type="entry name" value="AVIDIN"/>
</dbReference>
<dbReference type="RefSeq" id="XP_031654257.1">
    <property type="nucleotide sequence ID" value="XM_031798397.1"/>
</dbReference>
<dbReference type="GO" id="GO:0005576">
    <property type="term" value="C:extracellular region"/>
    <property type="evidence" value="ECO:0007669"/>
    <property type="project" value="UniProtKB-SubCell"/>
</dbReference>
<sequence length="129" mass="14412">MAEVTKIAHLSGEWKNELGSIMTLKFEPTNSALSGTYKSLVGEHPHDTKELNEPLVGFYNIKEPQMPTIAFCISWGNIGSCSAFTGQYFNENNQEVIKTTWILRSSEPSLGQDWEGTRVGTDIFLRVAK</sequence>
<dbReference type="GeneID" id="116355080"/>
<protein>
    <submittedName>
        <fullName evidence="8">Avidin-like</fullName>
    </submittedName>
</protein>
<dbReference type="SMR" id="A0A8C7CYN7"/>
<dbReference type="PANTHER" id="PTHR34399:SF3">
    <property type="entry name" value="AVID PROTEIN-RELATED"/>
    <property type="match status" value="1"/>
</dbReference>
<keyword evidence="5" id="KW-1015">Disulfide bond</keyword>
<proteinExistence type="inferred from homology"/>
<evidence type="ECO:0000313" key="8">
    <source>
        <dbReference type="Ensembl" id="ENSOKIP00005013543.1"/>
    </source>
</evidence>
<comment type="subcellular location">
    <subcellularLocation>
        <location evidence="1">Secreted</location>
    </subcellularLocation>
</comment>